<dbReference type="Pfam" id="PF13489">
    <property type="entry name" value="Methyltransf_23"/>
    <property type="match status" value="1"/>
</dbReference>
<evidence type="ECO:0000259" key="1">
    <source>
        <dbReference type="Pfam" id="PF08484"/>
    </source>
</evidence>
<dbReference type="Proteomes" id="UP000320055">
    <property type="component" value="Unassembled WGS sequence"/>
</dbReference>
<dbReference type="Gene3D" id="3.40.50.150">
    <property type="entry name" value="Vaccinia Virus protein VP39"/>
    <property type="match status" value="1"/>
</dbReference>
<keyword evidence="3" id="KW-1185">Reference proteome</keyword>
<accession>A0A563VMT3</accession>
<reference evidence="2 3" key="1">
    <citation type="submission" date="2019-01" db="EMBL/GenBank/DDBJ databases">
        <authorList>
            <person name="Brito A."/>
        </authorList>
    </citation>
    <scope>NUCLEOTIDE SEQUENCE [LARGE SCALE GENOMIC DNA]</scope>
    <source>
        <strain evidence="2">1</strain>
    </source>
</reference>
<gene>
    <name evidence="2" type="ORF">H1P_160016</name>
</gene>
<dbReference type="SUPFAM" id="SSF53335">
    <property type="entry name" value="S-adenosyl-L-methionine-dependent methyltransferases"/>
    <property type="match status" value="1"/>
</dbReference>
<evidence type="ECO:0000313" key="3">
    <source>
        <dbReference type="Proteomes" id="UP000320055"/>
    </source>
</evidence>
<proteinExistence type="predicted"/>
<dbReference type="InterPro" id="IPR029063">
    <property type="entry name" value="SAM-dependent_MTases_sf"/>
</dbReference>
<protein>
    <submittedName>
        <fullName evidence="2">Putative sugar nucleotide processing enzyme</fullName>
    </submittedName>
</protein>
<sequence>MNQIIEKSCPVCSASHPEVFFELSDLPVFCNLLWRERQAARNCAKGDIKLAFCPTCGFIGNTAFDRAKLDYTEDYECSLDFSPRFQSYAQSLAERLVKKHNLYNKKIIEIGSGKGDFLLLLCQQGNNYGIGFDPTYVYRPEHDQYQVEFIQDYYSENYAHYQSDLIVCRHTLEHIPNPVSFLTTLRQNIGDLYKPEIFFEVPNALDTFHNLAIWDIIYEHCCYFSPVSLSNAFARCGFQVTETKEEYRGQFLCLEAVPNQENQDLPEKQTEALNQLKNDIATFSNKFQQKVDYWKTKLQEIASRNQRVVLWGAGSKGVTFLNILKEQQQIEYVVDINPNKEGKFIPGTGQQIVTPKFLLDYQPDIVIIMNPIYKNEIRTMVEKMNFMPEFITSV</sequence>
<dbReference type="AlphaFoldDB" id="A0A563VMT3"/>
<dbReference type="PANTHER" id="PTHR43861">
    <property type="entry name" value="TRANS-ACONITATE 2-METHYLTRANSFERASE-RELATED"/>
    <property type="match status" value="1"/>
</dbReference>
<organism evidence="2 3">
    <name type="scientific">Hyella patelloides LEGE 07179</name>
    <dbReference type="NCBI Taxonomy" id="945734"/>
    <lineage>
        <taxon>Bacteria</taxon>
        <taxon>Bacillati</taxon>
        <taxon>Cyanobacteriota</taxon>
        <taxon>Cyanophyceae</taxon>
        <taxon>Pleurocapsales</taxon>
        <taxon>Hyellaceae</taxon>
        <taxon>Hyella</taxon>
    </lineage>
</organism>
<feature type="domain" description="C-methyltransferase" evidence="1">
    <location>
        <begin position="282"/>
        <end position="383"/>
    </location>
</feature>
<dbReference type="InterPro" id="IPR013691">
    <property type="entry name" value="MeTrfase_14"/>
</dbReference>
<dbReference type="Gene3D" id="3.40.50.720">
    <property type="entry name" value="NAD(P)-binding Rossmann-like Domain"/>
    <property type="match status" value="1"/>
</dbReference>
<name>A0A563VMT3_9CYAN</name>
<evidence type="ECO:0000313" key="2">
    <source>
        <dbReference type="EMBL" id="VEP12677.1"/>
    </source>
</evidence>
<dbReference type="EMBL" id="CAACVJ010000068">
    <property type="protein sequence ID" value="VEP12677.1"/>
    <property type="molecule type" value="Genomic_DNA"/>
</dbReference>
<dbReference type="Pfam" id="PF08484">
    <property type="entry name" value="Methyltransf_14"/>
    <property type="match status" value="1"/>
</dbReference>